<dbReference type="Pfam" id="PF00069">
    <property type="entry name" value="Pkinase"/>
    <property type="match status" value="1"/>
</dbReference>
<feature type="domain" description="Protein kinase" evidence="2">
    <location>
        <begin position="648"/>
        <end position="968"/>
    </location>
</feature>
<dbReference type="PANTHER" id="PTHR35391:SF7">
    <property type="entry name" value="C2H2-TYPE DOMAIN-CONTAINING PROTEIN"/>
    <property type="match status" value="1"/>
</dbReference>
<evidence type="ECO:0000313" key="4">
    <source>
        <dbReference type="Proteomes" id="UP000522262"/>
    </source>
</evidence>
<dbReference type="GO" id="GO:0005524">
    <property type="term" value="F:ATP binding"/>
    <property type="evidence" value="ECO:0007669"/>
    <property type="project" value="InterPro"/>
</dbReference>
<keyword evidence="4" id="KW-1185">Reference proteome</keyword>
<dbReference type="SMART" id="SM00355">
    <property type="entry name" value="ZnF_C2H2"/>
    <property type="match status" value="3"/>
</dbReference>
<keyword evidence="3" id="KW-0418">Kinase</keyword>
<accession>A0A8H5IW04</accession>
<evidence type="ECO:0000259" key="2">
    <source>
        <dbReference type="PROSITE" id="PS50011"/>
    </source>
</evidence>
<dbReference type="EMBL" id="JAAOAM010000145">
    <property type="protein sequence ID" value="KAF5543902.1"/>
    <property type="molecule type" value="Genomic_DNA"/>
</dbReference>
<gene>
    <name evidence="3" type="ORF">FMEXI_6836</name>
</gene>
<proteinExistence type="predicted"/>
<dbReference type="InterPro" id="IPR011009">
    <property type="entry name" value="Kinase-like_dom_sf"/>
</dbReference>
<comment type="caution">
    <text evidence="3">The sequence shown here is derived from an EMBL/GenBank/DDBJ whole genome shotgun (WGS) entry which is preliminary data.</text>
</comment>
<dbReference type="Gene3D" id="1.10.510.10">
    <property type="entry name" value="Transferase(Phosphotransferase) domain 1"/>
    <property type="match status" value="1"/>
</dbReference>
<dbReference type="GO" id="GO:0004672">
    <property type="term" value="F:protein kinase activity"/>
    <property type="evidence" value="ECO:0007669"/>
    <property type="project" value="InterPro"/>
</dbReference>
<dbReference type="PANTHER" id="PTHR35391">
    <property type="entry name" value="C2H2-TYPE DOMAIN-CONTAINING PROTEIN-RELATED"/>
    <property type="match status" value="1"/>
</dbReference>
<dbReference type="SMART" id="SM00220">
    <property type="entry name" value="S_TKc"/>
    <property type="match status" value="1"/>
</dbReference>
<dbReference type="SUPFAM" id="SSF56112">
    <property type="entry name" value="Protein kinase-like (PK-like)"/>
    <property type="match status" value="1"/>
</dbReference>
<organism evidence="3 4">
    <name type="scientific">Fusarium mexicanum</name>
    <dbReference type="NCBI Taxonomy" id="751941"/>
    <lineage>
        <taxon>Eukaryota</taxon>
        <taxon>Fungi</taxon>
        <taxon>Dikarya</taxon>
        <taxon>Ascomycota</taxon>
        <taxon>Pezizomycotina</taxon>
        <taxon>Sordariomycetes</taxon>
        <taxon>Hypocreomycetidae</taxon>
        <taxon>Hypocreales</taxon>
        <taxon>Nectriaceae</taxon>
        <taxon>Fusarium</taxon>
        <taxon>Fusarium fujikuroi species complex</taxon>
    </lineage>
</organism>
<evidence type="ECO:0000313" key="3">
    <source>
        <dbReference type="EMBL" id="KAF5543902.1"/>
    </source>
</evidence>
<dbReference type="Proteomes" id="UP000522262">
    <property type="component" value="Unassembled WGS sequence"/>
</dbReference>
<dbReference type="InterPro" id="IPR013087">
    <property type="entry name" value="Znf_C2H2_type"/>
</dbReference>
<dbReference type="AlphaFoldDB" id="A0A8H5IW04"/>
<keyword evidence="3" id="KW-0808">Transferase</keyword>
<name>A0A8H5IW04_9HYPO</name>
<evidence type="ECO:0000256" key="1">
    <source>
        <dbReference type="SAM" id="MobiDB-lite"/>
    </source>
</evidence>
<dbReference type="PROSITE" id="PS50011">
    <property type="entry name" value="PROTEIN_KINASE_DOM"/>
    <property type="match status" value="1"/>
</dbReference>
<protein>
    <submittedName>
        <fullName evidence="3">Serine threonine kinase</fullName>
    </submittedName>
</protein>
<reference evidence="3 4" key="1">
    <citation type="submission" date="2020-05" db="EMBL/GenBank/DDBJ databases">
        <title>Identification and distribution of gene clusters putatively required for synthesis of sphingolipid metabolism inhibitors in phylogenetically diverse species of the filamentous fungus Fusarium.</title>
        <authorList>
            <person name="Kim H.-S."/>
            <person name="Busman M."/>
            <person name="Brown D.W."/>
            <person name="Divon H."/>
            <person name="Uhlig S."/>
            <person name="Proctor R.H."/>
        </authorList>
    </citation>
    <scope>NUCLEOTIDE SEQUENCE [LARGE SCALE GENOMIC DNA]</scope>
    <source>
        <strain evidence="3 4">NRRL 53147</strain>
    </source>
</reference>
<dbReference type="InterPro" id="IPR000719">
    <property type="entry name" value="Prot_kinase_dom"/>
</dbReference>
<feature type="region of interest" description="Disordered" evidence="1">
    <location>
        <begin position="424"/>
        <end position="448"/>
    </location>
</feature>
<sequence length="1101" mass="125000">MLHSLKTASDVYCGCLPEKALSNQKNRLSVWASNVGALQSGNGALDVRLRGFSVMKRATIQCFEQLEQVIHSSTEILQGRRLPLEQTLAEFGELWDSASDDSFDLGDKEHRKTELGQNLVEISSILSDLFKLSFKLRNTASRSTGHPILRAISYQRMVKVGESDDSFEADMFSLYAEFDRAYAEDLIAYWRWDSWLKASSQRLSATTSDCQKKDSDKAREVKALVAHRSLIERWIRSITNRRRMFAYWERHAKKLAKVEGDTTAPELAMTTFNRDLDAPYMCTWDDCPDADTMYGTRSAWLSHEAQIHRRIFRCVNHPETFLSKDSLKNHLLSSHQELGEGQIEAMIDFGQASHPENGVSCPFCLSEGPFLRGLPNHMAYHQERLACFSAAKQSLDQETGLSSDTDSDKAQGDSDTDLLELLESEASSEQSSISKDSEDPRKSQLQTTLPLGRVIRQALVQSSCPDEDPDPEPAISFPAPKYLPIDELDRIINYKSVSDELNRLELFKEPELSRRALEIQGEAGFNRQEKLDPDQTDSRGNTFTYPTRKKIFACLVLLGKVAAITQVLDEGLSDADLPFNLDPDRVKLVKRDRTFAEPVAAFQDWMEHESYMFYTYQWYMLAPYFILANDDEPRITHYTISYMVPLPFGVTETVPNSATSPVCEYLGMQKITIHHAHHSQGVPKQSNQNVFAAKALREIEAKEYDLRFKSLLKLAKKRHPHLLQLLLGLTHGSTRLFLFRWADRDLEQFWTSNPPDNDAVDMARWISSQLFGLADALQLIRDLFPAGVLTENDHRLQPPHRDLSPKRILCFETKGITQYVLKIADFGSMQYHDDQAYDQRGSEICIDSAYRAPELLTGELAPNSDLWSFGCIILHFIVWYHGGWALVNSLSASSSAEEEQEGSDDDKFFKYGNLNITRPSLDPQGLIEGSTGGVVTSQDNEFSNTVLKESIKKLGQVVNALIQMINWTELPVNTVEVLFLCLMHHRQRASLLAWNIYATPLLLTSKAPAYTSSMMGSNVEHENTKPPLYALLWERKARGSDPRLQFYWSYETLISLMTPDLVYNELVSSSIKERNAAKYRDLILGQYGSQASRWTFPVISY</sequence>
<feature type="compositionally biased region" description="Low complexity" evidence="1">
    <location>
        <begin position="424"/>
        <end position="434"/>
    </location>
</feature>